<dbReference type="PANTHER" id="PTHR47481">
    <property type="match status" value="1"/>
</dbReference>
<evidence type="ECO:0000313" key="3">
    <source>
        <dbReference type="Proteomes" id="UP000006727"/>
    </source>
</evidence>
<name>A0A2K1ITT5_PHYPA</name>
<sequence length="104" mass="11777">MYAKDSLVDIVAEHEDLATAWEALRAPYENGDPSMVLFVTNQLNQIKLSEEGLLEYLSEARELKNKLAALREPLSDYTLVQVVLNGLPRSYEYIIPTLCTISNF</sequence>
<dbReference type="PANTHER" id="PTHR47481:SF31">
    <property type="entry name" value="OS01G0873500 PROTEIN"/>
    <property type="match status" value="1"/>
</dbReference>
<dbReference type="Proteomes" id="UP000006727">
    <property type="component" value="Chromosome 20"/>
</dbReference>
<evidence type="ECO:0000313" key="1">
    <source>
        <dbReference type="EMBL" id="PNR32681.1"/>
    </source>
</evidence>
<dbReference type="Pfam" id="PF14223">
    <property type="entry name" value="Retrotran_gag_2"/>
    <property type="match status" value="1"/>
</dbReference>
<evidence type="ECO:0000313" key="2">
    <source>
        <dbReference type="EnsemblPlants" id="PAC:32947230.CDS.1"/>
    </source>
</evidence>
<accession>A0A2K1ITT5</accession>
<reference evidence="1 3" key="1">
    <citation type="journal article" date="2008" name="Science">
        <title>The Physcomitrella genome reveals evolutionary insights into the conquest of land by plants.</title>
        <authorList>
            <person name="Rensing S."/>
            <person name="Lang D."/>
            <person name="Zimmer A."/>
            <person name="Terry A."/>
            <person name="Salamov A."/>
            <person name="Shapiro H."/>
            <person name="Nishiyama T."/>
            <person name="Perroud P.-F."/>
            <person name="Lindquist E."/>
            <person name="Kamisugi Y."/>
            <person name="Tanahashi T."/>
            <person name="Sakakibara K."/>
            <person name="Fujita T."/>
            <person name="Oishi K."/>
            <person name="Shin-I T."/>
            <person name="Kuroki Y."/>
            <person name="Toyoda A."/>
            <person name="Suzuki Y."/>
            <person name="Hashimoto A."/>
            <person name="Yamaguchi K."/>
            <person name="Sugano A."/>
            <person name="Kohara Y."/>
            <person name="Fujiyama A."/>
            <person name="Anterola A."/>
            <person name="Aoki S."/>
            <person name="Ashton N."/>
            <person name="Barbazuk W.B."/>
            <person name="Barker E."/>
            <person name="Bennetzen J."/>
            <person name="Bezanilla M."/>
            <person name="Blankenship R."/>
            <person name="Cho S.H."/>
            <person name="Dutcher S."/>
            <person name="Estelle M."/>
            <person name="Fawcett J.A."/>
            <person name="Gundlach H."/>
            <person name="Hanada K."/>
            <person name="Heyl A."/>
            <person name="Hicks K.A."/>
            <person name="Hugh J."/>
            <person name="Lohr M."/>
            <person name="Mayer K."/>
            <person name="Melkozernov A."/>
            <person name="Murata T."/>
            <person name="Nelson D."/>
            <person name="Pils B."/>
            <person name="Prigge M."/>
            <person name="Reiss B."/>
            <person name="Renner T."/>
            <person name="Rombauts S."/>
            <person name="Rushton P."/>
            <person name="Sanderfoot A."/>
            <person name="Schween G."/>
            <person name="Shiu S.-H."/>
            <person name="Stueber K."/>
            <person name="Theodoulou F.L."/>
            <person name="Tu H."/>
            <person name="Van de Peer Y."/>
            <person name="Verrier P.J."/>
            <person name="Waters E."/>
            <person name="Wood A."/>
            <person name="Yang L."/>
            <person name="Cove D."/>
            <person name="Cuming A."/>
            <person name="Hasebe M."/>
            <person name="Lucas S."/>
            <person name="Mishler D.B."/>
            <person name="Reski R."/>
            <person name="Grigoriev I."/>
            <person name="Quatrano R.S."/>
            <person name="Boore J.L."/>
        </authorList>
    </citation>
    <scope>NUCLEOTIDE SEQUENCE [LARGE SCALE GENOMIC DNA]</scope>
    <source>
        <strain evidence="2 3">cv. Gransden 2004</strain>
    </source>
</reference>
<reference evidence="2" key="3">
    <citation type="submission" date="2020-12" db="UniProtKB">
        <authorList>
            <consortium name="EnsemblPlants"/>
        </authorList>
    </citation>
    <scope>IDENTIFICATION</scope>
</reference>
<dbReference type="Gramene" id="Pp3c20_2710V3.1">
    <property type="protein sequence ID" value="PAC:32947230.CDS.1"/>
    <property type="gene ID" value="Pp3c20_2710"/>
</dbReference>
<dbReference type="AlphaFoldDB" id="A0A2K1ITT5"/>
<gene>
    <name evidence="1" type="ORF">PHYPA_024623</name>
</gene>
<protein>
    <submittedName>
        <fullName evidence="1 2">Uncharacterized protein</fullName>
    </submittedName>
</protein>
<dbReference type="EnsemblPlants" id="Pp3c20_2710V3.1">
    <property type="protein sequence ID" value="PAC:32947230.CDS.1"/>
    <property type="gene ID" value="Pp3c20_2710"/>
</dbReference>
<keyword evidence="3" id="KW-1185">Reference proteome</keyword>
<proteinExistence type="predicted"/>
<dbReference type="InParanoid" id="A0A2K1ITT5"/>
<organism evidence="1">
    <name type="scientific">Physcomitrium patens</name>
    <name type="common">Spreading-leaved earth moss</name>
    <name type="synonym">Physcomitrella patens</name>
    <dbReference type="NCBI Taxonomy" id="3218"/>
    <lineage>
        <taxon>Eukaryota</taxon>
        <taxon>Viridiplantae</taxon>
        <taxon>Streptophyta</taxon>
        <taxon>Embryophyta</taxon>
        <taxon>Bryophyta</taxon>
        <taxon>Bryophytina</taxon>
        <taxon>Bryopsida</taxon>
        <taxon>Funariidae</taxon>
        <taxon>Funariales</taxon>
        <taxon>Funariaceae</taxon>
        <taxon>Physcomitrium</taxon>
    </lineage>
</organism>
<reference evidence="1 3" key="2">
    <citation type="journal article" date="2018" name="Plant J.">
        <title>The Physcomitrella patens chromosome-scale assembly reveals moss genome structure and evolution.</title>
        <authorList>
            <person name="Lang D."/>
            <person name="Ullrich K.K."/>
            <person name="Murat F."/>
            <person name="Fuchs J."/>
            <person name="Jenkins J."/>
            <person name="Haas F.B."/>
            <person name="Piednoel M."/>
            <person name="Gundlach H."/>
            <person name="Van Bel M."/>
            <person name="Meyberg R."/>
            <person name="Vives C."/>
            <person name="Morata J."/>
            <person name="Symeonidi A."/>
            <person name="Hiss M."/>
            <person name="Muchero W."/>
            <person name="Kamisugi Y."/>
            <person name="Saleh O."/>
            <person name="Blanc G."/>
            <person name="Decker E.L."/>
            <person name="van Gessel N."/>
            <person name="Grimwood J."/>
            <person name="Hayes R.D."/>
            <person name="Graham S.W."/>
            <person name="Gunter L.E."/>
            <person name="McDaniel S.F."/>
            <person name="Hoernstein S.N.W."/>
            <person name="Larsson A."/>
            <person name="Li F.W."/>
            <person name="Perroud P.F."/>
            <person name="Phillips J."/>
            <person name="Ranjan P."/>
            <person name="Rokshar D.S."/>
            <person name="Rothfels C.J."/>
            <person name="Schneider L."/>
            <person name="Shu S."/>
            <person name="Stevenson D.W."/>
            <person name="Thummler F."/>
            <person name="Tillich M."/>
            <person name="Villarreal Aguilar J.C."/>
            <person name="Widiez T."/>
            <person name="Wong G.K."/>
            <person name="Wymore A."/>
            <person name="Zhang Y."/>
            <person name="Zimmer A.D."/>
            <person name="Quatrano R.S."/>
            <person name="Mayer K.F.X."/>
            <person name="Goodstein D."/>
            <person name="Casacuberta J.M."/>
            <person name="Vandepoele K."/>
            <person name="Reski R."/>
            <person name="Cuming A.C."/>
            <person name="Tuskan G.A."/>
            <person name="Maumus F."/>
            <person name="Salse J."/>
            <person name="Schmutz J."/>
            <person name="Rensing S.A."/>
        </authorList>
    </citation>
    <scope>NUCLEOTIDE SEQUENCE [LARGE SCALE GENOMIC DNA]</scope>
    <source>
        <strain evidence="2 3">cv. Gransden 2004</strain>
    </source>
</reference>
<dbReference type="EMBL" id="ABEU02000020">
    <property type="protein sequence ID" value="PNR32681.1"/>
    <property type="molecule type" value="Genomic_DNA"/>
</dbReference>